<organism evidence="1 2">
    <name type="scientific">Pedobacter chinensis</name>
    <dbReference type="NCBI Taxonomy" id="2282421"/>
    <lineage>
        <taxon>Bacteria</taxon>
        <taxon>Pseudomonadati</taxon>
        <taxon>Bacteroidota</taxon>
        <taxon>Sphingobacteriia</taxon>
        <taxon>Sphingobacteriales</taxon>
        <taxon>Sphingobacteriaceae</taxon>
        <taxon>Pedobacter</taxon>
    </lineage>
</organism>
<protein>
    <submittedName>
        <fullName evidence="1">HTH domain-containing protein</fullName>
    </submittedName>
</protein>
<dbReference type="OrthoDB" id="1163801at2"/>
<reference evidence="1 2" key="1">
    <citation type="submission" date="2018-07" db="EMBL/GenBank/DDBJ databases">
        <title>Pedobacter sp. nov., isolated from soil.</title>
        <authorList>
            <person name="Zhou L.Y."/>
            <person name="Du Z.J."/>
        </authorList>
    </citation>
    <scope>NUCLEOTIDE SEQUENCE [LARGE SCALE GENOMIC DNA]</scope>
    <source>
        <strain evidence="1 2">JDX94</strain>
    </source>
</reference>
<dbReference type="AlphaFoldDB" id="A0A369PYI9"/>
<comment type="caution">
    <text evidence="1">The sequence shown here is derived from an EMBL/GenBank/DDBJ whole genome shotgun (WGS) entry which is preliminary data.</text>
</comment>
<accession>A0A369PYI9</accession>
<dbReference type="RefSeq" id="WP_115402481.1">
    <property type="nucleotide sequence ID" value="NZ_QPKV01000003.1"/>
</dbReference>
<keyword evidence="2" id="KW-1185">Reference proteome</keyword>
<name>A0A369PYI9_9SPHI</name>
<sequence>MKIFEYIDRINLLHKLIKERKTGTPEKLAKRLNISKGRLYQLIEELRLMEVPIAYSRSFETYYYTLDYEISASLSLKNLSASDMLKINAGLKLEHEFQLFYSL</sequence>
<dbReference type="EMBL" id="QPKV01000003">
    <property type="protein sequence ID" value="RDC57310.1"/>
    <property type="molecule type" value="Genomic_DNA"/>
</dbReference>
<evidence type="ECO:0000313" key="2">
    <source>
        <dbReference type="Proteomes" id="UP000253961"/>
    </source>
</evidence>
<evidence type="ECO:0000313" key="1">
    <source>
        <dbReference type="EMBL" id="RDC57310.1"/>
    </source>
</evidence>
<gene>
    <name evidence="1" type="ORF">DU508_09065</name>
</gene>
<proteinExistence type="predicted"/>
<dbReference type="Proteomes" id="UP000253961">
    <property type="component" value="Unassembled WGS sequence"/>
</dbReference>